<proteinExistence type="predicted"/>
<keyword evidence="3" id="KW-1185">Reference proteome</keyword>
<dbReference type="AlphaFoldDB" id="A0A4R6UN56"/>
<gene>
    <name evidence="2" type="ORF">EV190_12349</name>
</gene>
<dbReference type="Pfam" id="PF13577">
    <property type="entry name" value="SnoaL_4"/>
    <property type="match status" value="1"/>
</dbReference>
<dbReference type="InterPro" id="IPR032710">
    <property type="entry name" value="NTF2-like_dom_sf"/>
</dbReference>
<dbReference type="InterPro" id="IPR037401">
    <property type="entry name" value="SnoaL-like"/>
</dbReference>
<dbReference type="EMBL" id="SNYN01000023">
    <property type="protein sequence ID" value="TDQ46893.1"/>
    <property type="molecule type" value="Genomic_DNA"/>
</dbReference>
<organism evidence="2 3">
    <name type="scientific">Actinorugispora endophytica</name>
    <dbReference type="NCBI Taxonomy" id="1605990"/>
    <lineage>
        <taxon>Bacteria</taxon>
        <taxon>Bacillati</taxon>
        <taxon>Actinomycetota</taxon>
        <taxon>Actinomycetes</taxon>
        <taxon>Streptosporangiales</taxon>
        <taxon>Nocardiopsidaceae</taxon>
        <taxon>Actinorugispora</taxon>
    </lineage>
</organism>
<accession>A0A4R6UN56</accession>
<dbReference type="SUPFAM" id="SSF54427">
    <property type="entry name" value="NTF2-like"/>
    <property type="match status" value="1"/>
</dbReference>
<reference evidence="2 3" key="1">
    <citation type="submission" date="2019-03" db="EMBL/GenBank/DDBJ databases">
        <title>Genomic Encyclopedia of Type Strains, Phase IV (KMG-IV): sequencing the most valuable type-strain genomes for metagenomic binning, comparative biology and taxonomic classification.</title>
        <authorList>
            <person name="Goeker M."/>
        </authorList>
    </citation>
    <scope>NUCLEOTIDE SEQUENCE [LARGE SCALE GENOMIC DNA]</scope>
    <source>
        <strain evidence="2 3">DSM 46770</strain>
    </source>
</reference>
<protein>
    <submittedName>
        <fullName evidence="2">SnoaL-like protein</fullName>
    </submittedName>
</protein>
<evidence type="ECO:0000313" key="3">
    <source>
        <dbReference type="Proteomes" id="UP000295281"/>
    </source>
</evidence>
<feature type="domain" description="SnoaL-like" evidence="1">
    <location>
        <begin position="6"/>
        <end position="129"/>
    </location>
</feature>
<sequence>MAEFSEAAIRRAVIRWYRALDRHDELSEVLPYLVDDGLEMRFPEGVSRGHAGFKEWYERVTTLFFDEEHTVRSVDVDFTGPASATVAVLVNWQARVWSPPAAQSRWLGFDAFQTWEVVLDEGRVKVRTYTVDALDPMPGSASL</sequence>
<evidence type="ECO:0000259" key="1">
    <source>
        <dbReference type="Pfam" id="PF13577"/>
    </source>
</evidence>
<comment type="caution">
    <text evidence="2">The sequence shown here is derived from an EMBL/GenBank/DDBJ whole genome shotgun (WGS) entry which is preliminary data.</text>
</comment>
<dbReference type="OrthoDB" id="1254615at2"/>
<dbReference type="Proteomes" id="UP000295281">
    <property type="component" value="Unassembled WGS sequence"/>
</dbReference>
<dbReference type="RefSeq" id="WP_133743064.1">
    <property type="nucleotide sequence ID" value="NZ_SNYN01000023.1"/>
</dbReference>
<evidence type="ECO:0000313" key="2">
    <source>
        <dbReference type="EMBL" id="TDQ46893.1"/>
    </source>
</evidence>
<name>A0A4R6UN56_9ACTN</name>
<dbReference type="Gene3D" id="3.10.450.50">
    <property type="match status" value="1"/>
</dbReference>